<proteinExistence type="predicted"/>
<dbReference type="AlphaFoldDB" id="A0A915YD39"/>
<protein>
    <submittedName>
        <fullName evidence="1">Uncharacterized protein</fullName>
    </submittedName>
</protein>
<reference evidence="1" key="1">
    <citation type="submission" date="2022-09" db="EMBL/GenBank/DDBJ databases">
        <title>Aureispira anguillicida sp. nov., isolated from Leptocephalus of Japanese eel Anguilla japonica.</title>
        <authorList>
            <person name="Yuasa K."/>
            <person name="Mekata T."/>
            <person name="Ikunari K."/>
        </authorList>
    </citation>
    <scope>NUCLEOTIDE SEQUENCE</scope>
    <source>
        <strain evidence="1">EL160426</strain>
    </source>
</reference>
<gene>
    <name evidence="1" type="ORF">AsAng_0015900</name>
</gene>
<keyword evidence="2" id="KW-1185">Reference proteome</keyword>
<organism evidence="1 2">
    <name type="scientific">Aureispira anguillae</name>
    <dbReference type="NCBI Taxonomy" id="2864201"/>
    <lineage>
        <taxon>Bacteria</taxon>
        <taxon>Pseudomonadati</taxon>
        <taxon>Bacteroidota</taxon>
        <taxon>Saprospiria</taxon>
        <taxon>Saprospirales</taxon>
        <taxon>Saprospiraceae</taxon>
        <taxon>Aureispira</taxon>
    </lineage>
</organism>
<dbReference type="KEGG" id="aup:AsAng_0015900"/>
<dbReference type="EMBL" id="AP026867">
    <property type="protein sequence ID" value="BDS10880.1"/>
    <property type="molecule type" value="Genomic_DNA"/>
</dbReference>
<dbReference type="Proteomes" id="UP001060919">
    <property type="component" value="Chromosome"/>
</dbReference>
<sequence>MKVLISCPNFVPLILERVGGGAELFHWVFFLEWFLITHKSKKK</sequence>
<evidence type="ECO:0000313" key="1">
    <source>
        <dbReference type="EMBL" id="BDS10880.1"/>
    </source>
</evidence>
<evidence type="ECO:0000313" key="2">
    <source>
        <dbReference type="Proteomes" id="UP001060919"/>
    </source>
</evidence>
<name>A0A915YD39_9BACT</name>
<accession>A0A915YD39</accession>